<keyword evidence="4" id="KW-1185">Reference proteome</keyword>
<dbReference type="InterPro" id="IPR052254">
    <property type="entry name" value="CUL4-DDB1_E3_ligase_receptor"/>
</dbReference>
<proteinExistence type="predicted"/>
<name>A0ABR0EW04_ZASCE</name>
<dbReference type="SUPFAM" id="SSF50978">
    <property type="entry name" value="WD40 repeat-like"/>
    <property type="match status" value="1"/>
</dbReference>
<organism evidence="3 4">
    <name type="scientific">Zasmidium cellare</name>
    <name type="common">Wine cellar mold</name>
    <name type="synonym">Racodium cellare</name>
    <dbReference type="NCBI Taxonomy" id="395010"/>
    <lineage>
        <taxon>Eukaryota</taxon>
        <taxon>Fungi</taxon>
        <taxon>Dikarya</taxon>
        <taxon>Ascomycota</taxon>
        <taxon>Pezizomycotina</taxon>
        <taxon>Dothideomycetes</taxon>
        <taxon>Dothideomycetidae</taxon>
        <taxon>Mycosphaerellales</taxon>
        <taxon>Mycosphaerellaceae</taxon>
        <taxon>Zasmidium</taxon>
    </lineage>
</organism>
<dbReference type="InterPro" id="IPR036322">
    <property type="entry name" value="WD40_repeat_dom_sf"/>
</dbReference>
<keyword evidence="2" id="KW-0677">Repeat</keyword>
<reference evidence="3 4" key="1">
    <citation type="journal article" date="2023" name="G3 (Bethesda)">
        <title>A chromosome-level genome assembly of Zasmidium syzygii isolated from banana leaves.</title>
        <authorList>
            <person name="van Westerhoven A.C."/>
            <person name="Mehrabi R."/>
            <person name="Talebi R."/>
            <person name="Steentjes M.B.F."/>
            <person name="Corcolon B."/>
            <person name="Chong P.A."/>
            <person name="Kema G.H.J."/>
            <person name="Seidl M.F."/>
        </authorList>
    </citation>
    <scope>NUCLEOTIDE SEQUENCE [LARGE SCALE GENOMIC DNA]</scope>
    <source>
        <strain evidence="3 4">P124</strain>
    </source>
</reference>
<keyword evidence="1" id="KW-0853">WD repeat</keyword>
<dbReference type="InterPro" id="IPR015943">
    <property type="entry name" value="WD40/YVTN_repeat-like_dom_sf"/>
</dbReference>
<dbReference type="Proteomes" id="UP001305779">
    <property type="component" value="Unassembled WGS sequence"/>
</dbReference>
<protein>
    <submittedName>
        <fullName evidence="3">Uncharacterized protein</fullName>
    </submittedName>
</protein>
<evidence type="ECO:0000313" key="4">
    <source>
        <dbReference type="Proteomes" id="UP001305779"/>
    </source>
</evidence>
<dbReference type="PANTHER" id="PTHR44472">
    <property type="entry name" value="DDB1- AND CUL4-ASSOCIATED FACTOR 4-RELATED"/>
    <property type="match status" value="1"/>
</dbReference>
<evidence type="ECO:0000256" key="1">
    <source>
        <dbReference type="ARBA" id="ARBA00022574"/>
    </source>
</evidence>
<comment type="caution">
    <text evidence="3">The sequence shown here is derived from an EMBL/GenBank/DDBJ whole genome shotgun (WGS) entry which is preliminary data.</text>
</comment>
<dbReference type="Gene3D" id="2.130.10.10">
    <property type="entry name" value="YVTN repeat-like/Quinoprotein amine dehydrogenase"/>
    <property type="match status" value="1"/>
</dbReference>
<evidence type="ECO:0000313" key="3">
    <source>
        <dbReference type="EMBL" id="KAK4505353.1"/>
    </source>
</evidence>
<evidence type="ECO:0000256" key="2">
    <source>
        <dbReference type="ARBA" id="ARBA00022737"/>
    </source>
</evidence>
<gene>
    <name evidence="3" type="ORF">PRZ48_003316</name>
</gene>
<accession>A0ABR0EW04</accession>
<dbReference type="PANTHER" id="PTHR44472:SF1">
    <property type="entry name" value="DDB1 AND CUL4 ASSOCIATED FACTOR 4"/>
    <property type="match status" value="1"/>
</dbReference>
<dbReference type="EMBL" id="JAXOVC010000002">
    <property type="protein sequence ID" value="KAK4505353.1"/>
    <property type="molecule type" value="Genomic_DNA"/>
</dbReference>
<sequence>MNRGNLPGYYFDEEKKKYFKIQANHIVPENAKYSKTNAKIERRETKKRKRKDKYHRDVVRMQTVVRAKPFTHPLLSGAGLRRELGRSPYRAQHTQRDAAFVNGLEASETELEIQGYTPEQASLADAHWISDISQMLVAVRHGVASHAVYTFHCEGDWGAKKTCERDQPLHAFHDPIRSFEYISEASDTYSPGRAFILASSAQTNLVSGNVFLALVRDIGSDDDLPPYSDPEVLKIGTEYDLTWDCKFERENWRFACGGTFGATVRNVVPAWVDFAKLEAEDSGEVFALDWLNPNTLALGLKPFSECRGNHAVVLWDIRSRGTVQRIQRPDKISGLRRLDRTGNNLVVASSHDINLYDLRYASKNTPVVNFEHKTGSPTVHMSILNEDLLATTDHRNQVQVYSLRSGTHLRSLLPYRGRKGLISKPRWQNDPRGVPYLQACVGNTIQRWS</sequence>